<keyword evidence="2" id="KW-1185">Reference proteome</keyword>
<sequence length="159" mass="17298">MCPPSDRGGCGGTAIAAPTTDAAVEEARNAFLRKQLQASKDGLDQSAGTITALQARLDQELTRKSELIHRWSEGSLHEAELTEEDYFTMLAALNRKISSFRESIAGLQGTPPPMSAPEELLANWTAGSLLQRHAILKRYLHSITVQPPLAPSEFIGLSW</sequence>
<accession>A0A4U0NWJ4</accession>
<name>A0A4U0NWJ4_9ACTN</name>
<evidence type="ECO:0000313" key="1">
    <source>
        <dbReference type="EMBL" id="TJZ59145.1"/>
    </source>
</evidence>
<organism evidence="1 2">
    <name type="scientific">Streptomyces piniterrae</name>
    <dbReference type="NCBI Taxonomy" id="2571125"/>
    <lineage>
        <taxon>Bacteria</taxon>
        <taxon>Bacillati</taxon>
        <taxon>Actinomycetota</taxon>
        <taxon>Actinomycetes</taxon>
        <taxon>Kitasatosporales</taxon>
        <taxon>Streptomycetaceae</taxon>
        <taxon>Streptomyces</taxon>
    </lineage>
</organism>
<protein>
    <submittedName>
        <fullName evidence="1">Uncharacterized protein</fullName>
    </submittedName>
</protein>
<proteinExistence type="predicted"/>
<gene>
    <name evidence="1" type="ORF">FCH28_03245</name>
</gene>
<reference evidence="1 2" key="1">
    <citation type="submission" date="2019-04" db="EMBL/GenBank/DDBJ databases">
        <title>Streptomyces piniterrae sp. nov., a heliquinomycin-producing actinomycete isolated from rhizosphere soil of Pinus yunnanensis.</title>
        <authorList>
            <person name="Zhuang X."/>
            <person name="Zhao J."/>
        </authorList>
    </citation>
    <scope>NUCLEOTIDE SEQUENCE [LARGE SCALE GENOMIC DNA]</scope>
    <source>
        <strain evidence="2">jys28</strain>
    </source>
</reference>
<dbReference type="Proteomes" id="UP000308697">
    <property type="component" value="Unassembled WGS sequence"/>
</dbReference>
<dbReference type="EMBL" id="SUMB01000001">
    <property type="protein sequence ID" value="TJZ59145.1"/>
    <property type="molecule type" value="Genomic_DNA"/>
</dbReference>
<evidence type="ECO:0000313" key="2">
    <source>
        <dbReference type="Proteomes" id="UP000308697"/>
    </source>
</evidence>
<dbReference type="AlphaFoldDB" id="A0A4U0NWJ4"/>
<comment type="caution">
    <text evidence="1">The sequence shown here is derived from an EMBL/GenBank/DDBJ whole genome shotgun (WGS) entry which is preliminary data.</text>
</comment>